<name>A0A4R2L475_9GAMM</name>
<dbReference type="PROSITE" id="PS00491">
    <property type="entry name" value="PROLINE_PEPTIDASE"/>
    <property type="match status" value="1"/>
</dbReference>
<dbReference type="SMART" id="SM01011">
    <property type="entry name" value="AMP_N"/>
    <property type="match status" value="1"/>
</dbReference>
<dbReference type="CDD" id="cd01087">
    <property type="entry name" value="Prolidase"/>
    <property type="match status" value="1"/>
</dbReference>
<dbReference type="EC" id="3.4.11.9" evidence="4"/>
<dbReference type="GO" id="GO:0006508">
    <property type="term" value="P:proteolysis"/>
    <property type="evidence" value="ECO:0007669"/>
    <property type="project" value="UniProtKB-KW"/>
</dbReference>
<dbReference type="NCBIfam" id="NF008131">
    <property type="entry name" value="PRK10879.1"/>
    <property type="match status" value="1"/>
</dbReference>
<keyword evidence="15" id="KW-0031">Aminopeptidase</keyword>
<evidence type="ECO:0000256" key="9">
    <source>
        <dbReference type="ARBA" id="ARBA00023211"/>
    </source>
</evidence>
<keyword evidence="6 13" id="KW-0479">Metal-binding</keyword>
<keyword evidence="16" id="KW-1185">Reference proteome</keyword>
<dbReference type="Proteomes" id="UP000295765">
    <property type="component" value="Unassembled WGS sequence"/>
</dbReference>
<comment type="catalytic activity">
    <reaction evidence="1">
        <text>Release of any N-terminal amino acid, including proline, that is linked to proline, even from a dipeptide or tripeptide.</text>
        <dbReference type="EC" id="3.4.11.9"/>
    </reaction>
</comment>
<evidence type="ECO:0000259" key="14">
    <source>
        <dbReference type="SMART" id="SM01011"/>
    </source>
</evidence>
<evidence type="ECO:0000313" key="16">
    <source>
        <dbReference type="Proteomes" id="UP000295765"/>
    </source>
</evidence>
<evidence type="ECO:0000256" key="10">
    <source>
        <dbReference type="ARBA" id="ARBA00069363"/>
    </source>
</evidence>
<dbReference type="PANTHER" id="PTHR43226">
    <property type="entry name" value="XAA-PRO AMINOPEPTIDASE 3"/>
    <property type="match status" value="1"/>
</dbReference>
<evidence type="ECO:0000256" key="12">
    <source>
        <dbReference type="ARBA" id="ARBA00081411"/>
    </source>
</evidence>
<dbReference type="PANTHER" id="PTHR43226:SF4">
    <property type="entry name" value="XAA-PRO AMINOPEPTIDASE 3"/>
    <property type="match status" value="1"/>
</dbReference>
<keyword evidence="8" id="KW-0482">Metalloprotease</keyword>
<dbReference type="InterPro" id="IPR001131">
    <property type="entry name" value="Peptidase_M24B_aminopep-P_CS"/>
</dbReference>
<dbReference type="InterPro" id="IPR036005">
    <property type="entry name" value="Creatinase/aminopeptidase-like"/>
</dbReference>
<evidence type="ECO:0000256" key="3">
    <source>
        <dbReference type="ARBA" id="ARBA00008766"/>
    </source>
</evidence>
<comment type="cofactor">
    <cofactor evidence="2">
        <name>Mn(2+)</name>
        <dbReference type="ChEBI" id="CHEBI:29035"/>
    </cofactor>
</comment>
<dbReference type="GO" id="GO:0030145">
    <property type="term" value="F:manganese ion binding"/>
    <property type="evidence" value="ECO:0007669"/>
    <property type="project" value="InterPro"/>
</dbReference>
<feature type="domain" description="Aminopeptidase P N-terminal" evidence="14">
    <location>
        <begin position="7"/>
        <end position="140"/>
    </location>
</feature>
<dbReference type="Gene3D" id="3.90.230.10">
    <property type="entry name" value="Creatinase/methionine aminopeptidase superfamily"/>
    <property type="match status" value="1"/>
</dbReference>
<evidence type="ECO:0000313" key="15">
    <source>
        <dbReference type="EMBL" id="TCO81384.1"/>
    </source>
</evidence>
<keyword evidence="5" id="KW-0645">Protease</keyword>
<evidence type="ECO:0000256" key="4">
    <source>
        <dbReference type="ARBA" id="ARBA00012574"/>
    </source>
</evidence>
<keyword evidence="9" id="KW-0464">Manganese</keyword>
<evidence type="ECO:0000256" key="5">
    <source>
        <dbReference type="ARBA" id="ARBA00022670"/>
    </source>
</evidence>
<evidence type="ECO:0000256" key="7">
    <source>
        <dbReference type="ARBA" id="ARBA00022801"/>
    </source>
</evidence>
<dbReference type="InterPro" id="IPR029149">
    <property type="entry name" value="Creatin/AminoP/Spt16_N"/>
</dbReference>
<dbReference type="AlphaFoldDB" id="A0A4R2L475"/>
<reference evidence="15 16" key="1">
    <citation type="submission" date="2019-03" db="EMBL/GenBank/DDBJ databases">
        <title>Genomic Encyclopedia of Type Strains, Phase IV (KMG-IV): sequencing the most valuable type-strain genomes for metagenomic binning, comparative biology and taxonomic classification.</title>
        <authorList>
            <person name="Goeker M."/>
        </authorList>
    </citation>
    <scope>NUCLEOTIDE SEQUENCE [LARGE SCALE GENOMIC DNA]</scope>
    <source>
        <strain evidence="15 16">DSM 25287</strain>
    </source>
</reference>
<dbReference type="FunFam" id="3.90.230.10:FF:000002">
    <property type="entry name" value="Xaa-Pro aminopeptidase 3"/>
    <property type="match status" value="1"/>
</dbReference>
<dbReference type="EMBL" id="SLWY01000008">
    <property type="protein sequence ID" value="TCO81384.1"/>
    <property type="molecule type" value="Genomic_DNA"/>
</dbReference>
<keyword evidence="7" id="KW-0378">Hydrolase</keyword>
<protein>
    <recommendedName>
        <fullName evidence="10">Xaa-Pro aminopeptidase</fullName>
        <ecNumber evidence="4">3.4.11.9</ecNumber>
    </recommendedName>
    <alternativeName>
        <fullName evidence="11">Aminopeptidase P II</fullName>
    </alternativeName>
    <alternativeName>
        <fullName evidence="12">X-Pro aminopeptidase</fullName>
    </alternativeName>
</protein>
<dbReference type="InterPro" id="IPR000994">
    <property type="entry name" value="Pept_M24"/>
</dbReference>
<gene>
    <name evidence="15" type="ORF">EV699_10814</name>
</gene>
<dbReference type="SUPFAM" id="SSF55920">
    <property type="entry name" value="Creatinase/aminopeptidase"/>
    <property type="match status" value="1"/>
</dbReference>
<evidence type="ECO:0000256" key="13">
    <source>
        <dbReference type="RuleBase" id="RU000590"/>
    </source>
</evidence>
<evidence type="ECO:0000256" key="11">
    <source>
        <dbReference type="ARBA" id="ARBA00075356"/>
    </source>
</evidence>
<dbReference type="Gene3D" id="3.40.350.10">
    <property type="entry name" value="Creatinase/prolidase N-terminal domain"/>
    <property type="match status" value="1"/>
</dbReference>
<dbReference type="InterPro" id="IPR007865">
    <property type="entry name" value="Aminopep_P_N"/>
</dbReference>
<evidence type="ECO:0000256" key="2">
    <source>
        <dbReference type="ARBA" id="ARBA00001936"/>
    </source>
</evidence>
<dbReference type="GO" id="GO:0070006">
    <property type="term" value="F:metalloaminopeptidase activity"/>
    <property type="evidence" value="ECO:0007669"/>
    <property type="project" value="InterPro"/>
</dbReference>
<dbReference type="GO" id="GO:0005829">
    <property type="term" value="C:cytosol"/>
    <property type="evidence" value="ECO:0007669"/>
    <property type="project" value="TreeGrafter"/>
</dbReference>
<evidence type="ECO:0000256" key="6">
    <source>
        <dbReference type="ARBA" id="ARBA00022723"/>
    </source>
</evidence>
<dbReference type="Pfam" id="PF00557">
    <property type="entry name" value="Peptidase_M24"/>
    <property type="match status" value="1"/>
</dbReference>
<sequence length="440" mass="48350">MESVRTIPDVEYAARRARLFEHLGAGAIALLPAAPERTRNSDVTYPYRQDSDFRYLTGFPEPEAVAVFAPGREHPYTLFCRPRDPALETWAGRRAGPQGAVDRHGADQAFAIDEIDERLPALLERCERVHYPVGLDAEFDRRVAGWVAALRGRLRSGVNVPRTFVDLAPLLHAMRRVKSPAECALMREAARISAQAHVRAMRACHPGLHEYALEAELLHAFGREGATWAYPPIVGGGANACILHYVENRAPLVDGELLLVDAGCELDHYAADITRTFPVGGRFSPAQRAVYEVVLAAQAAACAEIRPGATWNAFHDAAVRALTAGLVELGLLSGEVDALIEQEAYRRFYMHRTGHWLGMDVHDPCEYRAGDDWCTLEPGMVLTVEPGLYITPSPEVPEPFWDIGVRIEDDVLVTADGHEVLTAAAPKTVAEIEALMAVRA</sequence>
<dbReference type="InterPro" id="IPR052433">
    <property type="entry name" value="X-Pro_dipept-like"/>
</dbReference>
<dbReference type="Pfam" id="PF05195">
    <property type="entry name" value="AMP_N"/>
    <property type="match status" value="1"/>
</dbReference>
<evidence type="ECO:0000256" key="8">
    <source>
        <dbReference type="ARBA" id="ARBA00023049"/>
    </source>
</evidence>
<comment type="caution">
    <text evidence="15">The sequence shown here is derived from an EMBL/GenBank/DDBJ whole genome shotgun (WGS) entry which is preliminary data.</text>
</comment>
<organism evidence="15 16">
    <name type="scientific">Plasticicumulans lactativorans</name>
    <dbReference type="NCBI Taxonomy" id="1133106"/>
    <lineage>
        <taxon>Bacteria</taxon>
        <taxon>Pseudomonadati</taxon>
        <taxon>Pseudomonadota</taxon>
        <taxon>Gammaproteobacteria</taxon>
        <taxon>Candidatus Competibacteraceae</taxon>
        <taxon>Plasticicumulans</taxon>
    </lineage>
</organism>
<comment type="similarity">
    <text evidence="3 13">Belongs to the peptidase M24B family.</text>
</comment>
<proteinExistence type="inferred from homology"/>
<evidence type="ECO:0000256" key="1">
    <source>
        <dbReference type="ARBA" id="ARBA00001424"/>
    </source>
</evidence>
<dbReference type="RefSeq" id="WP_132541157.1">
    <property type="nucleotide sequence ID" value="NZ_SLWY01000008.1"/>
</dbReference>
<dbReference type="OrthoDB" id="9806388at2"/>
<dbReference type="SUPFAM" id="SSF53092">
    <property type="entry name" value="Creatinase/prolidase N-terminal domain"/>
    <property type="match status" value="1"/>
</dbReference>
<accession>A0A4R2L475</accession>